<sequence length="75" mass="9369">MKTALRRLFLTHESRKPSRPIYRWFLNRELRKLKREIDYVFQVRRETVRRETQLRRQAERIAADLMNLDIEARRA</sequence>
<evidence type="ECO:0000313" key="2">
    <source>
        <dbReference type="Proteomes" id="UP000055019"/>
    </source>
</evidence>
<comment type="caution">
    <text evidence="1">The sequence shown here is derived from an EMBL/GenBank/DDBJ whole genome shotgun (WGS) entry which is preliminary data.</text>
</comment>
<proteinExistence type="predicted"/>
<gene>
    <name evidence="1" type="ORF">AWB74_02103</name>
</gene>
<evidence type="ECO:0000313" key="1">
    <source>
        <dbReference type="EMBL" id="SAL47084.1"/>
    </source>
</evidence>
<dbReference type="Proteomes" id="UP000055019">
    <property type="component" value="Unassembled WGS sequence"/>
</dbReference>
<dbReference type="EMBL" id="FCOM02000007">
    <property type="protein sequence ID" value="SAL47084.1"/>
    <property type="molecule type" value="Genomic_DNA"/>
</dbReference>
<dbReference type="RefSeq" id="WP_061146717.1">
    <property type="nucleotide sequence ID" value="NZ_FCOM02000007.1"/>
</dbReference>
<accession>A0A158HRS2</accession>
<dbReference type="AlphaFoldDB" id="A0A158HRS2"/>
<name>A0A158HRS2_9BURK</name>
<organism evidence="1 2">
    <name type="scientific">Caballeronia arvi</name>
    <dbReference type="NCBI Taxonomy" id="1777135"/>
    <lineage>
        <taxon>Bacteria</taxon>
        <taxon>Pseudomonadati</taxon>
        <taxon>Pseudomonadota</taxon>
        <taxon>Betaproteobacteria</taxon>
        <taxon>Burkholderiales</taxon>
        <taxon>Burkholderiaceae</taxon>
        <taxon>Caballeronia</taxon>
    </lineage>
</organism>
<protein>
    <submittedName>
        <fullName evidence="1">Uncharacterized protein</fullName>
    </submittedName>
</protein>
<reference evidence="1" key="1">
    <citation type="submission" date="2016-01" db="EMBL/GenBank/DDBJ databases">
        <authorList>
            <person name="Peeters C."/>
        </authorList>
    </citation>
    <scope>NUCLEOTIDE SEQUENCE [LARGE SCALE GENOMIC DNA]</scope>
    <source>
        <strain evidence="1">LMG 29317</strain>
    </source>
</reference>
<keyword evidence="2" id="KW-1185">Reference proteome</keyword>